<feature type="domain" description="VOC" evidence="1">
    <location>
        <begin position="3"/>
        <end position="128"/>
    </location>
</feature>
<dbReference type="RefSeq" id="WP_122950857.1">
    <property type="nucleotide sequence ID" value="NZ_CP024634.1"/>
</dbReference>
<dbReference type="PROSITE" id="PS51819">
    <property type="entry name" value="VOC"/>
    <property type="match status" value="1"/>
</dbReference>
<organism evidence="2 3">
    <name type="scientific">Bathymodiolus thermophilus thioautotrophic gill symbiont</name>
    <dbReference type="NCBI Taxonomy" id="2360"/>
    <lineage>
        <taxon>Bacteria</taxon>
        <taxon>Pseudomonadati</taxon>
        <taxon>Pseudomonadota</taxon>
        <taxon>Gammaproteobacteria</taxon>
        <taxon>sulfur-oxidizing symbionts</taxon>
    </lineage>
</organism>
<dbReference type="KEGG" id="bthg:MS2017_0009"/>
<sequence>MVNFGYTINYVDEVDKALSFFEKAFDIKRRFLTDEKDYGELDTGATVLAFASHKLGQSNFSGGYVSATDSKKPLGTEIVLVTNEVQLIHENAIKNGAVELKAPEVKPWGQTVSYIRCPSGILIELCTPITQ</sequence>
<dbReference type="AlphaFoldDB" id="A0A3G3IJ77"/>
<dbReference type="InterPro" id="IPR004360">
    <property type="entry name" value="Glyas_Fos-R_dOase_dom"/>
</dbReference>
<dbReference type="InterPro" id="IPR037523">
    <property type="entry name" value="VOC_core"/>
</dbReference>
<protein>
    <submittedName>
        <fullName evidence="2">Glyoxalase</fullName>
    </submittedName>
</protein>
<evidence type="ECO:0000313" key="2">
    <source>
        <dbReference type="EMBL" id="AYQ55779.1"/>
    </source>
</evidence>
<proteinExistence type="predicted"/>
<gene>
    <name evidence="2" type="ORF">MS2017_0009</name>
</gene>
<dbReference type="EMBL" id="CP024634">
    <property type="protein sequence ID" value="AYQ55779.1"/>
    <property type="molecule type" value="Genomic_DNA"/>
</dbReference>
<reference evidence="2 3" key="1">
    <citation type="submission" date="2017-11" db="EMBL/GenBank/DDBJ databases">
        <title>Genome sequence of the bacterial symbiont EPR9N from a vent mussel Bathymodiolus thermophilus.</title>
        <authorList>
            <person name="Won Y.-J."/>
        </authorList>
    </citation>
    <scope>NUCLEOTIDE SEQUENCE [LARGE SCALE GENOMIC DNA]</scope>
    <source>
        <strain evidence="2 3">EPR9N</strain>
    </source>
</reference>
<dbReference type="SUPFAM" id="SSF54593">
    <property type="entry name" value="Glyoxalase/Bleomycin resistance protein/Dihydroxybiphenyl dioxygenase"/>
    <property type="match status" value="1"/>
</dbReference>
<accession>A0A3G3IJ77</accession>
<evidence type="ECO:0000259" key="1">
    <source>
        <dbReference type="PROSITE" id="PS51819"/>
    </source>
</evidence>
<evidence type="ECO:0000313" key="3">
    <source>
        <dbReference type="Proteomes" id="UP000278334"/>
    </source>
</evidence>
<dbReference type="InterPro" id="IPR029068">
    <property type="entry name" value="Glyas_Bleomycin-R_OHBP_Dase"/>
</dbReference>
<dbReference type="Pfam" id="PF00903">
    <property type="entry name" value="Glyoxalase"/>
    <property type="match status" value="1"/>
</dbReference>
<name>A0A3G3IJ77_9GAMM</name>
<dbReference type="Proteomes" id="UP000278334">
    <property type="component" value="Chromosome"/>
</dbReference>
<dbReference type="Gene3D" id="3.10.180.10">
    <property type="entry name" value="2,3-Dihydroxybiphenyl 1,2-Dioxygenase, domain 1"/>
    <property type="match status" value="1"/>
</dbReference>